<comment type="caution">
    <text evidence="1">The sequence shown here is derived from an EMBL/GenBank/DDBJ whole genome shotgun (WGS) entry which is preliminary data.</text>
</comment>
<proteinExistence type="predicted"/>
<evidence type="ECO:0000313" key="2">
    <source>
        <dbReference type="Proteomes" id="UP000308836"/>
    </source>
</evidence>
<accession>A0AC61R8Y3</accession>
<organism evidence="1 2">
    <name type="scientific">Dubosiella muris</name>
    <dbReference type="NCBI Taxonomy" id="3038133"/>
    <lineage>
        <taxon>Bacteria</taxon>
        <taxon>Bacillati</taxon>
        <taxon>Bacillota</taxon>
        <taxon>Erysipelotrichia</taxon>
        <taxon>Erysipelotrichales</taxon>
        <taxon>Erysipelotrichaceae</taxon>
        <taxon>Dubosiella</taxon>
    </lineage>
</organism>
<reference evidence="1" key="1">
    <citation type="submission" date="2019-04" db="EMBL/GenBank/DDBJ databases">
        <title>Microbes associate with the intestines of laboratory mice.</title>
        <authorList>
            <person name="Navarre W."/>
            <person name="Wong E."/>
            <person name="Huang K."/>
            <person name="Tropini C."/>
            <person name="Ng K."/>
            <person name="Yu B."/>
        </authorList>
    </citation>
    <scope>NUCLEOTIDE SEQUENCE</scope>
    <source>
        <strain evidence="1">NM09_H32</strain>
    </source>
</reference>
<name>A0AC61R8Y3_9FIRM</name>
<sequence>MDHHWFLSVLFLVLSIDTFLGSLDSNVAIGCFLLVVGIVFLSWGLYRFVRPAYEVVKKLDDMGEPGTQLVFQIDENGLRIEKKWDGKDVTESFPLRDFQRYIDHPYFLELLDKEKPFVFYTGSLSKKEKMDLIAFLEQAGIRRR</sequence>
<dbReference type="EMBL" id="SRYG01000004">
    <property type="protein sequence ID" value="TGY66700.1"/>
    <property type="molecule type" value="Genomic_DNA"/>
</dbReference>
<keyword evidence="2" id="KW-1185">Reference proteome</keyword>
<protein>
    <submittedName>
        <fullName evidence="1">Uncharacterized protein</fullName>
    </submittedName>
</protein>
<evidence type="ECO:0000313" key="1">
    <source>
        <dbReference type="EMBL" id="TGY66700.1"/>
    </source>
</evidence>
<dbReference type="Proteomes" id="UP000308836">
    <property type="component" value="Unassembled WGS sequence"/>
</dbReference>
<gene>
    <name evidence="1" type="ORF">E5336_02605</name>
</gene>